<keyword evidence="1 2" id="KW-0732">Signal</keyword>
<reference evidence="4 5" key="1">
    <citation type="journal article" date="2016" name="Int. J. Syst. Evol. Microbiol.">
        <title>Paraphotobacterium marinum gen. nov., sp. nov., a member of the family Vibrionaceae, isolated from surface seawater.</title>
        <authorList>
            <person name="Huang Z."/>
            <person name="Dong C."/>
            <person name="Shao Z."/>
        </authorList>
    </citation>
    <scope>NUCLEOTIDE SEQUENCE [LARGE SCALE GENOMIC DNA]</scope>
    <source>
        <strain evidence="4 5">NSCS20N07D</strain>
    </source>
</reference>
<accession>A0A220VIP8</accession>
<dbReference type="InterPro" id="IPR027385">
    <property type="entry name" value="Beta-barrel_OMP"/>
</dbReference>
<protein>
    <recommendedName>
        <fullName evidence="3">Outer membrane protein beta-barrel domain-containing protein</fullName>
    </recommendedName>
</protein>
<dbReference type="Proteomes" id="UP000242175">
    <property type="component" value="Chromosome small"/>
</dbReference>
<keyword evidence="5" id="KW-1185">Reference proteome</keyword>
<dbReference type="Gene3D" id="2.40.160.20">
    <property type="match status" value="1"/>
</dbReference>
<organism evidence="4 5">
    <name type="scientific">Paraphotobacterium marinum</name>
    <dbReference type="NCBI Taxonomy" id="1755811"/>
    <lineage>
        <taxon>Bacteria</taxon>
        <taxon>Pseudomonadati</taxon>
        <taxon>Pseudomonadota</taxon>
        <taxon>Gammaproteobacteria</taxon>
        <taxon>Vibrionales</taxon>
        <taxon>Vibrionaceae</taxon>
        <taxon>Paraphotobacterium</taxon>
    </lineage>
</organism>
<name>A0A220VIP8_9GAMM</name>
<dbReference type="SUPFAM" id="SSF56925">
    <property type="entry name" value="OMPA-like"/>
    <property type="match status" value="1"/>
</dbReference>
<proteinExistence type="predicted"/>
<feature type="chain" id="PRO_5013030445" description="Outer membrane protein beta-barrel domain-containing protein" evidence="2">
    <location>
        <begin position="21"/>
        <end position="215"/>
    </location>
</feature>
<dbReference type="InterPro" id="IPR006315">
    <property type="entry name" value="OM_autotransptr_brl_dom"/>
</dbReference>
<dbReference type="EMBL" id="CP022356">
    <property type="protein sequence ID" value="ASK79823.1"/>
    <property type="molecule type" value="Genomic_DNA"/>
</dbReference>
<evidence type="ECO:0000259" key="3">
    <source>
        <dbReference type="Pfam" id="PF13505"/>
    </source>
</evidence>
<sequence length="215" mass="23318">MKKTLLGIALCTGMAGVAYADPVPYIGAQVGYSFTDLPDADITTAAGQSYGFNKKDDDGFVGEINGGVLFPITDYFLLGPEIGIGMFGYSPKYSLNALGINASVKYENDYYIPLVARAQFPINDDFYLFAKAGVAYVNGETKENIQGKSFKQNQDAWKFTGSLGAGFNLTEQFSLEATYTYIDGDTSGKDIGNDFDDGDLVLQTNNIFVGVNYKF</sequence>
<evidence type="ECO:0000313" key="5">
    <source>
        <dbReference type="Proteomes" id="UP000242175"/>
    </source>
</evidence>
<dbReference type="OrthoDB" id="9782229at2"/>
<dbReference type="GO" id="GO:0019867">
    <property type="term" value="C:outer membrane"/>
    <property type="evidence" value="ECO:0007669"/>
    <property type="project" value="InterPro"/>
</dbReference>
<feature type="signal peptide" evidence="2">
    <location>
        <begin position="1"/>
        <end position="20"/>
    </location>
</feature>
<dbReference type="KEGG" id="pmai:CF386_12350"/>
<evidence type="ECO:0000313" key="4">
    <source>
        <dbReference type="EMBL" id="ASK79823.1"/>
    </source>
</evidence>
<dbReference type="RefSeq" id="WP_089074731.1">
    <property type="nucleotide sequence ID" value="NZ_CBCSAM010000003.1"/>
</dbReference>
<dbReference type="Pfam" id="PF13505">
    <property type="entry name" value="OMP_b-brl"/>
    <property type="match status" value="1"/>
</dbReference>
<gene>
    <name evidence="4" type="ORF">CF386_12350</name>
</gene>
<dbReference type="AlphaFoldDB" id="A0A220VIP8"/>
<dbReference type="InterPro" id="IPR011250">
    <property type="entry name" value="OMP/PagP_B-barrel"/>
</dbReference>
<evidence type="ECO:0000256" key="2">
    <source>
        <dbReference type="SAM" id="SignalP"/>
    </source>
</evidence>
<dbReference type="NCBIfam" id="TIGR01414">
    <property type="entry name" value="autotrans_barl"/>
    <property type="match status" value="1"/>
</dbReference>
<feature type="domain" description="Outer membrane protein beta-barrel" evidence="3">
    <location>
        <begin position="5"/>
        <end position="215"/>
    </location>
</feature>
<evidence type="ECO:0000256" key="1">
    <source>
        <dbReference type="ARBA" id="ARBA00022729"/>
    </source>
</evidence>